<keyword evidence="2" id="KW-1133">Transmembrane helix</keyword>
<feature type="region of interest" description="Disordered" evidence="1">
    <location>
        <begin position="531"/>
        <end position="551"/>
    </location>
</feature>
<dbReference type="EMBL" id="AP012052">
    <property type="protein sequence ID" value="BAJ75513.1"/>
    <property type="molecule type" value="Genomic_DNA"/>
</dbReference>
<proteinExistence type="predicted"/>
<sequence length="551" mass="56887">MTTTRSDGSSPSGAALSGAALSGAALSGAAPSSAARSGAAPSGVQETRSSGGGSPGVLDAQPARGAGGVASGSGRTGWFTALLRRVHFFAGLLVGPFLLIAAVSGGLYALTPTIEKAVYSHELTATSNLPGMPLADQIRAAEAYVGSGAAPVAVRPAPEPGATTRVMFADESLPESTTRAIFVDPATTQVRGDLPVYGTSGALPVRHWISDLHRSLHVGAPGRWYSELAASWLGIVALAGLGLWIGRFVRSRRGRRDLLRPNRGHRGYRRLSGWHSAVGIWVVLGALFLSATGITWSTFAGAHVTDLRAAIGGATPSLDTSLDGTATAGGAHADHGGAAPGQPTGAANPATFDAVLAIAKRINVNTGDVEIRPPSAPGTAWVVQEIHRSFPTEVDAVAIDGSTMQVVDRVDFADFPLLAKLSRWGIDLHMGSMFGLVNQLALFALAVGIAALVVLGYAMWWKRRPTRGVAAPPARGALRGAPWWGVGAVVVVAVLIGWVLPMVGYPLAAFVVLDVLLGWRARRRIDRPGRTPVEGVSAATDASSPSRSLAR</sequence>
<feature type="transmembrane region" description="Helical" evidence="2">
    <location>
        <begin position="481"/>
        <end position="499"/>
    </location>
</feature>
<feature type="transmembrane region" description="Helical" evidence="2">
    <location>
        <begin position="88"/>
        <end position="110"/>
    </location>
</feature>
<feature type="transmembrane region" description="Helical" evidence="2">
    <location>
        <begin position="271"/>
        <end position="291"/>
    </location>
</feature>
<accession>E8N781</accession>
<dbReference type="AlphaFoldDB" id="E8N781"/>
<organism evidence="3 4">
    <name type="scientific">Microbacterium testaceum (strain StLB037)</name>
    <dbReference type="NCBI Taxonomy" id="979556"/>
    <lineage>
        <taxon>Bacteria</taxon>
        <taxon>Bacillati</taxon>
        <taxon>Actinomycetota</taxon>
        <taxon>Actinomycetes</taxon>
        <taxon>Micrococcales</taxon>
        <taxon>Microbacteriaceae</taxon>
        <taxon>Microbacterium</taxon>
    </lineage>
</organism>
<dbReference type="Pfam" id="PF03929">
    <property type="entry name" value="PepSY_TM"/>
    <property type="match status" value="1"/>
</dbReference>
<dbReference type="InterPro" id="IPR005625">
    <property type="entry name" value="PepSY-ass_TM"/>
</dbReference>
<dbReference type="RefSeq" id="WP_013585638.1">
    <property type="nucleotide sequence ID" value="NC_015125.1"/>
</dbReference>
<keyword evidence="2" id="KW-0812">Transmembrane</keyword>
<feature type="compositionally biased region" description="Low complexity" evidence="1">
    <location>
        <begin position="323"/>
        <end position="344"/>
    </location>
</feature>
<keyword evidence="2" id="KW-0472">Membrane</keyword>
<dbReference type="PANTHER" id="PTHR34219">
    <property type="entry name" value="IRON-REGULATED INNER MEMBRANE PROTEIN-RELATED"/>
    <property type="match status" value="1"/>
</dbReference>
<dbReference type="HOGENOM" id="CLU_031962_3_1_11"/>
<feature type="compositionally biased region" description="Polar residues" evidence="1">
    <location>
        <begin position="540"/>
        <end position="551"/>
    </location>
</feature>
<protein>
    <submittedName>
        <fullName evidence="3">Uncharacterized iron-regulated membrane protein</fullName>
    </submittedName>
</protein>
<feature type="region of interest" description="Disordered" evidence="1">
    <location>
        <begin position="30"/>
        <end position="72"/>
    </location>
</feature>
<feature type="transmembrane region" description="Helical" evidence="2">
    <location>
        <begin position="229"/>
        <end position="250"/>
    </location>
</feature>
<feature type="compositionally biased region" description="Low complexity" evidence="1">
    <location>
        <begin position="30"/>
        <end position="43"/>
    </location>
</feature>
<dbReference type="STRING" id="979556.MTES_2549"/>
<feature type="transmembrane region" description="Helical" evidence="2">
    <location>
        <begin position="505"/>
        <end position="521"/>
    </location>
</feature>
<evidence type="ECO:0000313" key="4">
    <source>
        <dbReference type="Proteomes" id="UP000008975"/>
    </source>
</evidence>
<evidence type="ECO:0000256" key="2">
    <source>
        <dbReference type="SAM" id="Phobius"/>
    </source>
</evidence>
<dbReference type="Proteomes" id="UP000008975">
    <property type="component" value="Chromosome"/>
</dbReference>
<dbReference type="eggNOG" id="COG3182">
    <property type="taxonomic scope" value="Bacteria"/>
</dbReference>
<dbReference type="KEGG" id="mts:MTES_2549"/>
<reference key="2">
    <citation type="submission" date="2011-02" db="EMBL/GenBank/DDBJ databases">
        <title>Genome sequence of Microbacterium testaceum StLB037.</title>
        <authorList>
            <person name="Morohoshi T."/>
            <person name="Wang W.Z."/>
            <person name="Someya N."/>
            <person name="Ikeda T."/>
        </authorList>
    </citation>
    <scope>NUCLEOTIDE SEQUENCE</scope>
    <source>
        <strain>StLB037</strain>
    </source>
</reference>
<feature type="transmembrane region" description="Helical" evidence="2">
    <location>
        <begin position="440"/>
        <end position="460"/>
    </location>
</feature>
<evidence type="ECO:0000313" key="3">
    <source>
        <dbReference type="EMBL" id="BAJ75513.1"/>
    </source>
</evidence>
<dbReference type="PANTHER" id="PTHR34219:SF1">
    <property type="entry name" value="PEPSY DOMAIN-CONTAINING PROTEIN"/>
    <property type="match status" value="1"/>
</dbReference>
<evidence type="ECO:0000256" key="1">
    <source>
        <dbReference type="SAM" id="MobiDB-lite"/>
    </source>
</evidence>
<name>E8N781_MICTS</name>
<gene>
    <name evidence="3" type="ordered locus">MTES_2549</name>
</gene>
<feature type="region of interest" description="Disordered" evidence="1">
    <location>
        <begin position="322"/>
        <end position="344"/>
    </location>
</feature>
<reference evidence="3 4" key="1">
    <citation type="journal article" date="2011" name="J. Bacteriol.">
        <title>Genome sequence of Microbacterium testaceum StLB037, an N-acylhomoserine lactone-degrading bacterium isolated from potato leaves.</title>
        <authorList>
            <person name="Morohoshi T."/>
            <person name="Wang W.-Z."/>
            <person name="Someya N."/>
            <person name="Ikeda T."/>
        </authorList>
    </citation>
    <scope>NUCLEOTIDE SEQUENCE [LARGE SCALE GENOMIC DNA]</scope>
    <source>
        <strain evidence="3 4">StLB037</strain>
    </source>
</reference>